<keyword evidence="4" id="KW-1185">Reference proteome</keyword>
<feature type="coiled-coil region" evidence="1">
    <location>
        <begin position="337"/>
        <end position="364"/>
    </location>
</feature>
<feature type="coiled-coil region" evidence="1">
    <location>
        <begin position="668"/>
        <end position="898"/>
    </location>
</feature>
<evidence type="ECO:0000256" key="2">
    <source>
        <dbReference type="SAM" id="MobiDB-lite"/>
    </source>
</evidence>
<organism evidence="3 4">
    <name type="scientific">Cladophialophora immunda</name>
    <dbReference type="NCBI Taxonomy" id="569365"/>
    <lineage>
        <taxon>Eukaryota</taxon>
        <taxon>Fungi</taxon>
        <taxon>Dikarya</taxon>
        <taxon>Ascomycota</taxon>
        <taxon>Pezizomycotina</taxon>
        <taxon>Eurotiomycetes</taxon>
        <taxon>Chaetothyriomycetidae</taxon>
        <taxon>Chaetothyriales</taxon>
        <taxon>Herpotrichiellaceae</taxon>
        <taxon>Cladophialophora</taxon>
    </lineage>
</organism>
<dbReference type="AlphaFoldDB" id="A0A0D1ZEE8"/>
<feature type="region of interest" description="Disordered" evidence="2">
    <location>
        <begin position="36"/>
        <end position="55"/>
    </location>
</feature>
<proteinExistence type="predicted"/>
<dbReference type="GeneID" id="27348398"/>
<protein>
    <submittedName>
        <fullName evidence="3">Uncharacterized protein</fullName>
    </submittedName>
</protein>
<dbReference type="VEuPathDB" id="FungiDB:PV07_09204"/>
<feature type="coiled-coil region" evidence="1">
    <location>
        <begin position="190"/>
        <end position="220"/>
    </location>
</feature>
<feature type="region of interest" description="Disordered" evidence="2">
    <location>
        <begin position="127"/>
        <end position="155"/>
    </location>
</feature>
<evidence type="ECO:0000313" key="4">
    <source>
        <dbReference type="Proteomes" id="UP000054466"/>
    </source>
</evidence>
<dbReference type="Gene3D" id="1.10.287.510">
    <property type="entry name" value="Helix hairpin bin"/>
    <property type="match status" value="1"/>
</dbReference>
<feature type="coiled-coil region" evidence="1">
    <location>
        <begin position="472"/>
        <end position="618"/>
    </location>
</feature>
<feature type="compositionally biased region" description="Polar residues" evidence="2">
    <location>
        <begin position="1061"/>
        <end position="1072"/>
    </location>
</feature>
<feature type="compositionally biased region" description="Polar residues" evidence="2">
    <location>
        <begin position="1212"/>
        <end position="1224"/>
    </location>
</feature>
<reference evidence="3 4" key="1">
    <citation type="submission" date="2015-01" db="EMBL/GenBank/DDBJ databases">
        <title>The Genome Sequence of Cladophialophora immunda CBS83496.</title>
        <authorList>
            <consortium name="The Broad Institute Genomics Platform"/>
            <person name="Cuomo C."/>
            <person name="de Hoog S."/>
            <person name="Gorbushina A."/>
            <person name="Stielow B."/>
            <person name="Teixiera M."/>
            <person name="Abouelleil A."/>
            <person name="Chapman S.B."/>
            <person name="Priest M."/>
            <person name="Young S.K."/>
            <person name="Wortman J."/>
            <person name="Nusbaum C."/>
            <person name="Birren B."/>
        </authorList>
    </citation>
    <scope>NUCLEOTIDE SEQUENCE [LARGE SCALE GENOMIC DNA]</scope>
    <source>
        <strain evidence="3 4">CBS 83496</strain>
    </source>
</reference>
<dbReference type="HOGENOM" id="CLU_249629_0_0_1"/>
<evidence type="ECO:0000256" key="1">
    <source>
        <dbReference type="SAM" id="Coils"/>
    </source>
</evidence>
<dbReference type="EMBL" id="KN847044">
    <property type="protein sequence ID" value="KIW26076.1"/>
    <property type="molecule type" value="Genomic_DNA"/>
</dbReference>
<dbReference type="RefSeq" id="XP_016246292.1">
    <property type="nucleotide sequence ID" value="XM_016396436.1"/>
</dbReference>
<gene>
    <name evidence="3" type="ORF">PV07_09204</name>
</gene>
<accession>A0A0D1ZEE8</accession>
<dbReference type="OrthoDB" id="4161150at2759"/>
<feature type="region of interest" description="Disordered" evidence="2">
    <location>
        <begin position="1046"/>
        <end position="1257"/>
    </location>
</feature>
<feature type="region of interest" description="Disordered" evidence="2">
    <location>
        <begin position="911"/>
        <end position="1019"/>
    </location>
</feature>
<dbReference type="PANTHER" id="PTHR45615:SF66">
    <property type="entry name" value="CARD DOMAIN-CONTAINING PROTEIN"/>
    <property type="match status" value="1"/>
</dbReference>
<feature type="compositionally biased region" description="Basic and acidic residues" evidence="2">
    <location>
        <begin position="1160"/>
        <end position="1177"/>
    </location>
</feature>
<sequence>MAGESDTPQTPRANAVCHELDEDAPADVVRWIEEDRTTPTAPTPVEPLKNDHISGNSHTCRLSTLHGRQGMENVSSDEVQFDFAPIQQDHLDHQYVELPCGVDNGVVKRPGSISSPKVHTMVRARSVGHRPDSPGMGPTHESGISKSPRGYRPRPAQTRQIRGYHDNETNVPQPSEEDLLFLLMSRARETQKALERLKDLEHENQNLRELQGQTEAELQQTVKTRDECSQYSDFLCQSLDIFKQKYCKLKKWALETNKDCEMLQEKASGFHRTLTALTKDRDQLLTQLRGLQCSSDSSSEQLESIRDGVREAKAMAEDSTVTIRQLEAFAMAQNEHLMSETQRCRRLEAHILQLEQEKNKQNIRLYSQHQATNQTLQDISKGLATLHKERAEEDSATTRIIERLHQIQSAIDNNLPVKSDLAPLRDDCISVNSSIAKLEGSLSEKVQTAVASLKHDLQHDVSTQVSRLLSEVQSGNVELVEAKAEVARLQAKIEQTQEIMELLHEAKREAQKHEAELQATNQSLRNNKAAALTQSEELRTSLRTVTTKWQTASSELEKCKQDKSEVQAEVIDLTIRLSEATQEHNVLQAELMASEDILGEFEQQNEEQTMELRRVNAQLSDVQGDLNCEIQRRFEVDAEVARTKARELQTRRDLKKSRDETTTAIRVHKELQSQIGMLEQKLTGADQNARKLEDTLKSLADTESELGYLRQQQSSLQRLKEESVSQTQQIADKSKEIETLQKQVNNLGNTSARFEEQAKGKDRLAKEYASLQNDMENLRGQLSEQEALEKRLQQKITEIAVLESALAAAQIQATRLNEVETENSSLKEDVDSLTADLGRLNEQCTQIAPLQGTIREKDSQITELQKDLALFNDLTEQLKNLRAEVQENEKQQASMQQEILSLEAVISNAKLDGDEANHNQRQRRVADRSGNAKDRYHNQLPLTRQHSNGGGVQFLNVDSPLRSNPPGPTNSPIAVVPETQIEIHESPPIDPDSFVLSADQGQEDSRSELAPIPNDDGEADLDEVINHALNLITSRHDRSQIEVWSKGTSSIRRSQGAVEQPPSSSYGSQSDQMLLDQVSQDEDQGPNDFDSTETGPTFVVPGSKVRPKQGPSPRRLRSELRGRNRRFTASPDTSAEFEGNRASTPAIMRERYQPNSAAKRRMEPENDEDKIPPENPKRLKRTTANLEARKPPPASPKQRVDKSSSRGAISFRKSSNGRGSSIVGTNAPGPGKSQRSAKPARKGSRQDKYATRFGAET</sequence>
<keyword evidence="1" id="KW-0175">Coiled coil</keyword>
<dbReference type="STRING" id="569365.A0A0D1ZEE8"/>
<feature type="compositionally biased region" description="Basic and acidic residues" evidence="2">
    <location>
        <begin position="911"/>
        <end position="937"/>
    </location>
</feature>
<dbReference type="Proteomes" id="UP000054466">
    <property type="component" value="Unassembled WGS sequence"/>
</dbReference>
<dbReference type="PANTHER" id="PTHR45615">
    <property type="entry name" value="MYOSIN HEAVY CHAIN, NON-MUSCLE"/>
    <property type="match status" value="1"/>
</dbReference>
<name>A0A0D1ZEE8_9EURO</name>
<evidence type="ECO:0000313" key="3">
    <source>
        <dbReference type="EMBL" id="KIW26076.1"/>
    </source>
</evidence>